<keyword evidence="1" id="KW-0812">Transmembrane</keyword>
<evidence type="ECO:0000313" key="3">
    <source>
        <dbReference type="Proteomes" id="UP000092574"/>
    </source>
</evidence>
<evidence type="ECO:0000313" key="2">
    <source>
        <dbReference type="EMBL" id="ANU75134.1"/>
    </source>
</evidence>
<organism evidence="2 3">
    <name type="scientific">Blautia pseudococcoides</name>
    <dbReference type="NCBI Taxonomy" id="1796616"/>
    <lineage>
        <taxon>Bacteria</taxon>
        <taxon>Bacillati</taxon>
        <taxon>Bacillota</taxon>
        <taxon>Clostridia</taxon>
        <taxon>Lachnospirales</taxon>
        <taxon>Lachnospiraceae</taxon>
        <taxon>Blautia</taxon>
    </lineage>
</organism>
<dbReference type="RefSeq" id="WP_065541349.1">
    <property type="nucleotide sequence ID" value="NZ_CP015405.2"/>
</dbReference>
<evidence type="ECO:0008006" key="4">
    <source>
        <dbReference type="Google" id="ProtNLM"/>
    </source>
</evidence>
<feature type="transmembrane region" description="Helical" evidence="1">
    <location>
        <begin position="182"/>
        <end position="202"/>
    </location>
</feature>
<proteinExistence type="predicted"/>
<dbReference type="AlphaFoldDB" id="A0A1C7I868"/>
<dbReference type="STRING" id="1796616.A4V09_04770"/>
<keyword evidence="1" id="KW-1133">Transmembrane helix</keyword>
<keyword evidence="3" id="KW-1185">Reference proteome</keyword>
<feature type="transmembrane region" description="Helical" evidence="1">
    <location>
        <begin position="100"/>
        <end position="133"/>
    </location>
</feature>
<keyword evidence="1" id="KW-0472">Membrane</keyword>
<gene>
    <name evidence="2" type="ORF">A4V09_04770</name>
</gene>
<evidence type="ECO:0000256" key="1">
    <source>
        <dbReference type="SAM" id="Phobius"/>
    </source>
</evidence>
<name>A0A1C7I868_9FIRM</name>
<accession>A0A1C7I868</accession>
<dbReference type="Proteomes" id="UP000092574">
    <property type="component" value="Chromosome"/>
</dbReference>
<feature type="transmembrane region" description="Helical" evidence="1">
    <location>
        <begin position="222"/>
        <end position="241"/>
    </location>
</feature>
<reference evidence="2" key="1">
    <citation type="submission" date="2017-04" db="EMBL/GenBank/DDBJ databases">
        <title>Complete Genome Sequences of Twelve Strains of a Stable Defined Moderately Diverse Mouse Microbiota 2 (sDMDMm2).</title>
        <authorList>
            <person name="Uchimura Y."/>
            <person name="Wyss M."/>
            <person name="Brugiroux S."/>
            <person name="Limenitakis J.P."/>
            <person name="Stecher B."/>
            <person name="McCoy K.D."/>
            <person name="Macpherson A.J."/>
        </authorList>
    </citation>
    <scope>NUCLEOTIDE SEQUENCE</scope>
    <source>
        <strain evidence="2">YL58</strain>
    </source>
</reference>
<dbReference type="OrthoDB" id="1971898at2"/>
<sequence>MLLYDRKRAFLARWIYLGAFVTIIFVVLTRIEAVTEVVRSKETLPQGWTLRFVEESLTGDSMLFYLPVICTFPYASSFVDEFKSGITRFTLTRVSRRKYLWSKVWTVSLSGGVILVIGALAVMIAFNVVFLPLEEGASLSALTAKIIGTYIQFALRYFCLGALGSTVGLWISALINNRYMSFMAPFMAEYLLIIFYERYFSWCRILYPKEWLSPSDHWPGDSWGVLLWLLCMTLFLGWEFVETGKRRLDRA</sequence>
<dbReference type="EMBL" id="CP015405">
    <property type="protein sequence ID" value="ANU75134.1"/>
    <property type="molecule type" value="Genomic_DNA"/>
</dbReference>
<protein>
    <recommendedName>
        <fullName evidence="4">ABC-2 family transporter</fullName>
    </recommendedName>
</protein>
<feature type="transmembrane region" description="Helical" evidence="1">
    <location>
        <begin position="12"/>
        <end position="31"/>
    </location>
</feature>
<feature type="transmembrane region" description="Helical" evidence="1">
    <location>
        <begin position="153"/>
        <end position="175"/>
    </location>
</feature>
<dbReference type="KEGG" id="byl:A4V09_04770"/>